<keyword evidence="3" id="KW-0859">Xylose metabolism</keyword>
<dbReference type="GeneID" id="60852330"/>
<dbReference type="Pfam" id="PF00480">
    <property type="entry name" value="ROK"/>
    <property type="match status" value="1"/>
</dbReference>
<evidence type="ECO:0000256" key="2">
    <source>
        <dbReference type="ARBA" id="ARBA00006479"/>
    </source>
</evidence>
<gene>
    <name evidence="4" type="ORF">GCM10008916_20890</name>
</gene>
<dbReference type="InterPro" id="IPR043129">
    <property type="entry name" value="ATPase_NBD"/>
</dbReference>
<dbReference type="RefSeq" id="WP_054200260.1">
    <property type="nucleotide sequence ID" value="NZ_BAAACO010000001.1"/>
</dbReference>
<dbReference type="Proteomes" id="UP001501764">
    <property type="component" value="Unassembled WGS sequence"/>
</dbReference>
<sequence>MKLTKNQQKLRSKILDMIYAKGPISRIDISNETGITPATVSEFTGYMIKENLIHEIGEVISEQNKSGRKKILLGVYPKHSFYIGSELSEKYISFCLTDNVGKIFKEKIIQLNTYDLANTLTEEFYVNELKYFIKDCNSYNPKGIGVAIPGHFDKKNISIVSNNLFWKNFNIKVLLDNIDLPIYFENNVKCMTLAERLFTFTGNDSNFIFFHVSRGMFCSYMYNGNLYAKNNFLVGEIGHIVVHPDGELCECGKRGCLQTYCSEVWIIKKCQILFDNSEITYLKQLVTNNNKITIKTVLNAYRLGDTGVINILHSAIKHLSIALNNLSMMIDANKIIVHGELFNEPLLRNLLQESIENSISLISTYPKQHIVIKNYNNHNGALAAAAFCISKNLIELNNPL</sequence>
<keyword evidence="3" id="KW-0119">Carbohydrate metabolism</keyword>
<dbReference type="EMBL" id="BAAACO010000001">
    <property type="protein sequence ID" value="GAA0859340.1"/>
    <property type="molecule type" value="Genomic_DNA"/>
</dbReference>
<evidence type="ECO:0000256" key="1">
    <source>
        <dbReference type="ARBA" id="ARBA00002486"/>
    </source>
</evidence>
<protein>
    <submittedName>
        <fullName evidence="4">ROK family protein</fullName>
    </submittedName>
</protein>
<evidence type="ECO:0000313" key="5">
    <source>
        <dbReference type="Proteomes" id="UP001501764"/>
    </source>
</evidence>
<accession>A0ABN1LRA3</accession>
<organism evidence="4 5">
    <name type="scientific">Clostridium nitritogenes</name>
    <dbReference type="NCBI Taxonomy" id="83340"/>
    <lineage>
        <taxon>Bacteria</taxon>
        <taxon>Bacillati</taxon>
        <taxon>Bacillota</taxon>
        <taxon>Clostridia</taxon>
        <taxon>Eubacteriales</taxon>
        <taxon>Clostridiaceae</taxon>
        <taxon>Clostridium</taxon>
    </lineage>
</organism>
<comment type="function">
    <text evidence="1">Transcriptional repressor of xylose-utilizing enzymes.</text>
</comment>
<dbReference type="SUPFAM" id="SSF53067">
    <property type="entry name" value="Actin-like ATPase domain"/>
    <property type="match status" value="2"/>
</dbReference>
<name>A0ABN1LRA3_9CLOT</name>
<dbReference type="InterPro" id="IPR000600">
    <property type="entry name" value="ROK"/>
</dbReference>
<proteinExistence type="inferred from homology"/>
<dbReference type="InterPro" id="IPR036390">
    <property type="entry name" value="WH_DNA-bd_sf"/>
</dbReference>
<keyword evidence="5" id="KW-1185">Reference proteome</keyword>
<reference evidence="4 5" key="1">
    <citation type="journal article" date="2019" name="Int. J. Syst. Evol. Microbiol.">
        <title>The Global Catalogue of Microorganisms (GCM) 10K type strain sequencing project: providing services to taxonomists for standard genome sequencing and annotation.</title>
        <authorList>
            <consortium name="The Broad Institute Genomics Platform"/>
            <consortium name="The Broad Institute Genome Sequencing Center for Infectious Disease"/>
            <person name="Wu L."/>
            <person name="Ma J."/>
        </authorList>
    </citation>
    <scope>NUCLEOTIDE SEQUENCE [LARGE SCALE GENOMIC DNA]</scope>
    <source>
        <strain evidence="4 5">JCM 6485</strain>
    </source>
</reference>
<dbReference type="Gene3D" id="1.10.10.10">
    <property type="entry name" value="Winged helix-like DNA-binding domain superfamily/Winged helix DNA-binding domain"/>
    <property type="match status" value="1"/>
</dbReference>
<dbReference type="SUPFAM" id="SSF46785">
    <property type="entry name" value="Winged helix' DNA-binding domain"/>
    <property type="match status" value="1"/>
</dbReference>
<evidence type="ECO:0000256" key="3">
    <source>
        <dbReference type="ARBA" id="ARBA00022629"/>
    </source>
</evidence>
<comment type="similarity">
    <text evidence="2">Belongs to the ROK (NagC/XylR) family.</text>
</comment>
<evidence type="ECO:0000313" key="4">
    <source>
        <dbReference type="EMBL" id="GAA0859340.1"/>
    </source>
</evidence>
<dbReference type="PANTHER" id="PTHR18964">
    <property type="entry name" value="ROK (REPRESSOR, ORF, KINASE) FAMILY"/>
    <property type="match status" value="1"/>
</dbReference>
<dbReference type="PANTHER" id="PTHR18964:SF149">
    <property type="entry name" value="BIFUNCTIONAL UDP-N-ACETYLGLUCOSAMINE 2-EPIMERASE_N-ACETYLMANNOSAMINE KINASE"/>
    <property type="match status" value="1"/>
</dbReference>
<dbReference type="Gene3D" id="3.30.420.40">
    <property type="match status" value="2"/>
</dbReference>
<dbReference type="Pfam" id="PF13412">
    <property type="entry name" value="HTH_24"/>
    <property type="match status" value="1"/>
</dbReference>
<comment type="caution">
    <text evidence="4">The sequence shown here is derived from an EMBL/GenBank/DDBJ whole genome shotgun (WGS) entry which is preliminary data.</text>
</comment>
<dbReference type="InterPro" id="IPR036388">
    <property type="entry name" value="WH-like_DNA-bd_sf"/>
</dbReference>